<keyword evidence="2" id="KW-0596">Phosphopantetheine</keyword>
<dbReference type="InterPro" id="IPR006162">
    <property type="entry name" value="Ppantetheine_attach_site"/>
</dbReference>
<protein>
    <submittedName>
        <fullName evidence="5">Linear gramicidin synthase subunit D</fullName>
    </submittedName>
</protein>
<evidence type="ECO:0000256" key="1">
    <source>
        <dbReference type="ARBA" id="ARBA00001957"/>
    </source>
</evidence>
<dbReference type="AlphaFoldDB" id="A0A4U9HQA1"/>
<evidence type="ECO:0000259" key="4">
    <source>
        <dbReference type="PROSITE" id="PS50075"/>
    </source>
</evidence>
<dbReference type="SUPFAM" id="SSF47336">
    <property type="entry name" value="ACP-like"/>
    <property type="match status" value="1"/>
</dbReference>
<dbReference type="Proteomes" id="UP000307968">
    <property type="component" value="Chromosome"/>
</dbReference>
<dbReference type="PROSITE" id="PS50075">
    <property type="entry name" value="CARRIER"/>
    <property type="match status" value="1"/>
</dbReference>
<dbReference type="CDD" id="cd05235">
    <property type="entry name" value="SDR_e1"/>
    <property type="match status" value="1"/>
</dbReference>
<dbReference type="InterPro" id="IPR045851">
    <property type="entry name" value="AMP-bd_C_sf"/>
</dbReference>
<comment type="cofactor">
    <cofactor evidence="1">
        <name>pantetheine 4'-phosphate</name>
        <dbReference type="ChEBI" id="CHEBI:47942"/>
    </cofactor>
</comment>
<dbReference type="Gene3D" id="3.30.300.30">
    <property type="match status" value="1"/>
</dbReference>
<dbReference type="FunFam" id="1.10.1200.10:FF:000005">
    <property type="entry name" value="Nonribosomal peptide synthetase 1"/>
    <property type="match status" value="1"/>
</dbReference>
<accession>A0A4U9HQA1</accession>
<dbReference type="SUPFAM" id="SSF56801">
    <property type="entry name" value="Acetyl-CoA synthetase-like"/>
    <property type="match status" value="1"/>
</dbReference>
<dbReference type="InterPro" id="IPR036736">
    <property type="entry name" value="ACP-like_sf"/>
</dbReference>
<keyword evidence="3" id="KW-0597">Phosphoprotein</keyword>
<dbReference type="NCBIfam" id="TIGR01746">
    <property type="entry name" value="Thioester-redct"/>
    <property type="match status" value="1"/>
</dbReference>
<dbReference type="PANTHER" id="PTHR44845:SF6">
    <property type="entry name" value="BETA-ALANINE-ACTIVATING ENZYME"/>
    <property type="match status" value="1"/>
</dbReference>
<evidence type="ECO:0000256" key="3">
    <source>
        <dbReference type="ARBA" id="ARBA00022553"/>
    </source>
</evidence>
<dbReference type="SUPFAM" id="SSF51735">
    <property type="entry name" value="NAD(P)-binding Rossmann-fold domains"/>
    <property type="match status" value="1"/>
</dbReference>
<dbReference type="InterPro" id="IPR010080">
    <property type="entry name" value="Thioester_reductase-like_dom"/>
</dbReference>
<dbReference type="Gene3D" id="3.40.50.720">
    <property type="entry name" value="NAD(P)-binding Rossmann-like Domain"/>
    <property type="match status" value="1"/>
</dbReference>
<evidence type="ECO:0000313" key="5">
    <source>
        <dbReference type="EMBL" id="VTP64599.1"/>
    </source>
</evidence>
<dbReference type="Pfam" id="PF07993">
    <property type="entry name" value="NAD_binding_4"/>
    <property type="match status" value="1"/>
</dbReference>
<dbReference type="PANTHER" id="PTHR44845">
    <property type="entry name" value="CARRIER DOMAIN-CONTAINING PROTEIN"/>
    <property type="match status" value="1"/>
</dbReference>
<sequence>MSAVNMEKKLTMTVSTTLSNNPLAQEHDAEVARQLRDFIRDVLPEAMVPAHFVVLSELPKLPNGKIDRKHLPAPSRNERSQQAYIAPRNQHEEKIARIWQEVLSVSQVGIEDSFFELGGDSLSVVQMVSQVRRLFDTPIGLRYVFKNPTVAALAAYIKGKHRTAATGLQNLSDSELLAEARLPDDIRVQPDALPAITRDFRHILLTGGTGYTGAFLLREFLDRAQATLWVIVRSDDPQQALERILGNLQQYGLRQPGDEMRIVGIPGDVGRPYLGVDKATWRHLCQDIEMIVHNAAISSYAMPYRQLKPTNVLGTLEVLRLAGTQRIKPLHYISSLSVFPGKPGEHAFREEPLAHPDGLAGGYRQTKWVSERLITLAGERGLPFCIYRPGQITGAQSNGACSTDTYLNAAIKSCIQLQTALPFDVMLEISPVDFCAQSVAHIALSAGEQNQIYHLTQSAPVHWSAVIDMLRVYGFRLDAVSYPQWYQRLANALENGEDNALGKFFSLFGEDVPSKDAGDEGANPHYDYSNLSRALAGSSIAAQPLDQALLNRYVDYFIASGFLPAPDDVIATCGGCCS</sequence>
<reference evidence="5 6" key="1">
    <citation type="submission" date="2019-05" db="EMBL/GenBank/DDBJ databases">
        <authorList>
            <consortium name="Pathogen Informatics"/>
        </authorList>
    </citation>
    <scope>NUCLEOTIDE SEQUENCE [LARGE SCALE GENOMIC DNA]</scope>
    <source>
        <strain evidence="5 6">NCTC12971</strain>
    </source>
</reference>
<dbReference type="InterPro" id="IPR020806">
    <property type="entry name" value="PKS_PP-bd"/>
</dbReference>
<proteinExistence type="predicted"/>
<dbReference type="InterPro" id="IPR013120">
    <property type="entry name" value="FAR_NAD-bd"/>
</dbReference>
<dbReference type="InterPro" id="IPR036291">
    <property type="entry name" value="NAD(P)-bd_dom_sf"/>
</dbReference>
<dbReference type="Pfam" id="PF00550">
    <property type="entry name" value="PP-binding"/>
    <property type="match status" value="1"/>
</dbReference>
<dbReference type="Gene3D" id="1.10.1200.10">
    <property type="entry name" value="ACP-like"/>
    <property type="match status" value="1"/>
</dbReference>
<name>A0A4U9HQA1_SERRU</name>
<dbReference type="InterPro" id="IPR009081">
    <property type="entry name" value="PP-bd_ACP"/>
</dbReference>
<evidence type="ECO:0000256" key="2">
    <source>
        <dbReference type="ARBA" id="ARBA00022450"/>
    </source>
</evidence>
<organism evidence="5 6">
    <name type="scientific">Serratia rubidaea</name>
    <name type="common">Serratia marinorubra</name>
    <dbReference type="NCBI Taxonomy" id="61652"/>
    <lineage>
        <taxon>Bacteria</taxon>
        <taxon>Pseudomonadati</taxon>
        <taxon>Pseudomonadota</taxon>
        <taxon>Gammaproteobacteria</taxon>
        <taxon>Enterobacterales</taxon>
        <taxon>Yersiniaceae</taxon>
        <taxon>Serratia</taxon>
    </lineage>
</organism>
<gene>
    <name evidence="5" type="primary">lgrD_3</name>
    <name evidence="5" type="ORF">NCTC12971_03642</name>
</gene>
<dbReference type="GO" id="GO:0031177">
    <property type="term" value="F:phosphopantetheine binding"/>
    <property type="evidence" value="ECO:0007669"/>
    <property type="project" value="InterPro"/>
</dbReference>
<dbReference type="EMBL" id="LR590463">
    <property type="protein sequence ID" value="VTP64599.1"/>
    <property type="molecule type" value="Genomic_DNA"/>
</dbReference>
<dbReference type="SMART" id="SM00823">
    <property type="entry name" value="PKS_PP"/>
    <property type="match status" value="1"/>
</dbReference>
<feature type="domain" description="Carrier" evidence="4">
    <location>
        <begin position="86"/>
        <end position="161"/>
    </location>
</feature>
<dbReference type="PROSITE" id="PS00012">
    <property type="entry name" value="PHOSPHOPANTETHEINE"/>
    <property type="match status" value="1"/>
</dbReference>
<evidence type="ECO:0000313" key="6">
    <source>
        <dbReference type="Proteomes" id="UP000307968"/>
    </source>
</evidence>